<comment type="caution">
    <text evidence="1">The sequence shown here is derived from an EMBL/GenBank/DDBJ whole genome shotgun (WGS) entry which is preliminary data.</text>
</comment>
<protein>
    <submittedName>
        <fullName evidence="1">Uncharacterized protein</fullName>
    </submittedName>
</protein>
<evidence type="ECO:0000313" key="1">
    <source>
        <dbReference type="EMBL" id="KAF7140975.1"/>
    </source>
</evidence>
<dbReference type="OrthoDB" id="996955at2759"/>
<sequence>MEERLPLAANGKEDHIFPKTIPVPTESSDLGPRSGTYVVQVPKDQIYRFPTPKHALIAERHCKQPQGKKEMLFLLPLRIHVYNHHSPRSWPLDRKCLRFLQWKAIRISHCSILPTTRWLGADVLRLLFLELLFVAAAQELGWRSMVVVRARINFVVG</sequence>
<name>A0A834GVF0_RHOSS</name>
<reference evidence="1" key="1">
    <citation type="submission" date="2019-11" db="EMBL/GenBank/DDBJ databases">
        <authorList>
            <person name="Liu Y."/>
            <person name="Hou J."/>
            <person name="Li T.-Q."/>
            <person name="Guan C.-H."/>
            <person name="Wu X."/>
            <person name="Wu H.-Z."/>
            <person name="Ling F."/>
            <person name="Zhang R."/>
            <person name="Shi X.-G."/>
            <person name="Ren J.-P."/>
            <person name="Chen E.-F."/>
            <person name="Sun J.-M."/>
        </authorList>
    </citation>
    <scope>NUCLEOTIDE SEQUENCE</scope>
    <source>
        <strain evidence="1">Adult_tree_wgs_1</strain>
        <tissue evidence="1">Leaves</tissue>
    </source>
</reference>
<evidence type="ECO:0000313" key="2">
    <source>
        <dbReference type="Proteomes" id="UP000626092"/>
    </source>
</evidence>
<accession>A0A834GVF0</accession>
<keyword evidence="2" id="KW-1185">Reference proteome</keyword>
<dbReference type="AlphaFoldDB" id="A0A834GVF0"/>
<organism evidence="1 2">
    <name type="scientific">Rhododendron simsii</name>
    <name type="common">Sims's rhododendron</name>
    <dbReference type="NCBI Taxonomy" id="118357"/>
    <lineage>
        <taxon>Eukaryota</taxon>
        <taxon>Viridiplantae</taxon>
        <taxon>Streptophyta</taxon>
        <taxon>Embryophyta</taxon>
        <taxon>Tracheophyta</taxon>
        <taxon>Spermatophyta</taxon>
        <taxon>Magnoliopsida</taxon>
        <taxon>eudicotyledons</taxon>
        <taxon>Gunneridae</taxon>
        <taxon>Pentapetalae</taxon>
        <taxon>asterids</taxon>
        <taxon>Ericales</taxon>
        <taxon>Ericaceae</taxon>
        <taxon>Ericoideae</taxon>
        <taxon>Rhodoreae</taxon>
        <taxon>Rhododendron</taxon>
    </lineage>
</organism>
<dbReference type="EMBL" id="WJXA01000006">
    <property type="protein sequence ID" value="KAF7140975.1"/>
    <property type="molecule type" value="Genomic_DNA"/>
</dbReference>
<proteinExistence type="predicted"/>
<dbReference type="Proteomes" id="UP000626092">
    <property type="component" value="Unassembled WGS sequence"/>
</dbReference>
<gene>
    <name evidence="1" type="ORF">RHSIM_Rhsim06G0084300</name>
</gene>